<dbReference type="SUPFAM" id="SSF51905">
    <property type="entry name" value="FAD/NAD(P)-binding domain"/>
    <property type="match status" value="1"/>
</dbReference>
<evidence type="ECO:0000313" key="3">
    <source>
        <dbReference type="EMBL" id="NHT76680.1"/>
    </source>
</evidence>
<accession>A0AA43ZGL9</accession>
<dbReference type="InterPro" id="IPR036188">
    <property type="entry name" value="FAD/NAD-bd_sf"/>
</dbReference>
<dbReference type="InterPro" id="IPR006076">
    <property type="entry name" value="FAD-dep_OxRdtase"/>
</dbReference>
<sequence length="79" mass="8475">MPLFSPLDTTLWYATATPAPRTEVLADRIKANVCIVGGGYSGLTTALELAKSGVNVVALDTATIGEASKNIRRHFTFHR</sequence>
<dbReference type="Gene3D" id="3.50.50.60">
    <property type="entry name" value="FAD/NAD(P)-binding domain"/>
    <property type="match status" value="1"/>
</dbReference>
<gene>
    <name evidence="3" type="ORF">G8E10_13110</name>
</gene>
<dbReference type="AlphaFoldDB" id="A0AA43ZGL9"/>
<comment type="caution">
    <text evidence="3">The sequence shown here is derived from an EMBL/GenBank/DDBJ whole genome shotgun (WGS) entry which is preliminary data.</text>
</comment>
<dbReference type="EMBL" id="JAANCM010000006">
    <property type="protein sequence ID" value="NHT76680.1"/>
    <property type="molecule type" value="Genomic_DNA"/>
</dbReference>
<evidence type="ECO:0000313" key="4">
    <source>
        <dbReference type="Proteomes" id="UP001155840"/>
    </source>
</evidence>
<feature type="domain" description="FAD dependent oxidoreductase" evidence="2">
    <location>
        <begin position="33"/>
        <end position="69"/>
    </location>
</feature>
<proteinExistence type="predicted"/>
<reference evidence="3" key="1">
    <citation type="submission" date="2020-03" db="EMBL/GenBank/DDBJ databases">
        <title>Ferranicluibacter endophyticum gen. nov., sp. nov., a new genus isolated from Rubus ulmifolius Schott. stem.</title>
        <authorList>
            <person name="Roca-Couso R."/>
            <person name="Flores-Felix J.D."/>
            <person name="Igual J.M."/>
            <person name="Rivas R."/>
        </authorList>
    </citation>
    <scope>NUCLEOTIDE SEQUENCE</scope>
    <source>
        <strain evidence="3">CRRU44</strain>
    </source>
</reference>
<dbReference type="Proteomes" id="UP001155840">
    <property type="component" value="Unassembled WGS sequence"/>
</dbReference>
<dbReference type="GO" id="GO:0016491">
    <property type="term" value="F:oxidoreductase activity"/>
    <property type="evidence" value="ECO:0007669"/>
    <property type="project" value="UniProtKB-KW"/>
</dbReference>
<evidence type="ECO:0000259" key="2">
    <source>
        <dbReference type="Pfam" id="PF01266"/>
    </source>
</evidence>
<keyword evidence="4" id="KW-1185">Reference proteome</keyword>
<protein>
    <submittedName>
        <fullName evidence="3">FAD-binding oxidoreductase</fullName>
    </submittedName>
</protein>
<name>A0AA43ZGL9_9HYPH</name>
<evidence type="ECO:0000256" key="1">
    <source>
        <dbReference type="ARBA" id="ARBA00023002"/>
    </source>
</evidence>
<keyword evidence="1" id="KW-0560">Oxidoreductase</keyword>
<organism evidence="3 4">
    <name type="scientific">Ferranicluibacter rubi</name>
    <dbReference type="NCBI Taxonomy" id="2715133"/>
    <lineage>
        <taxon>Bacteria</taxon>
        <taxon>Pseudomonadati</taxon>
        <taxon>Pseudomonadota</taxon>
        <taxon>Alphaproteobacteria</taxon>
        <taxon>Hyphomicrobiales</taxon>
        <taxon>Rhizobiaceae</taxon>
        <taxon>Ferranicluibacter</taxon>
    </lineage>
</organism>
<dbReference type="Pfam" id="PF01266">
    <property type="entry name" value="DAO"/>
    <property type="match status" value="1"/>
</dbReference>